<evidence type="ECO:0000256" key="1">
    <source>
        <dbReference type="ARBA" id="ARBA00004651"/>
    </source>
</evidence>
<dbReference type="KEGG" id="lsw:GTO87_06735"/>
<sequence>MLTKREQIINEVWSAITHGVGVALAIAALVLLEIKAAGNHAPLQATVFAVYGVTLILLFLFSTLFHSLYFTRAARFFQILDHCSIYLLIVGTYTPYCLLAIPGLKGIVILIMIWSLGIGGALYHIIGNNRSQAIETLIYIGMGWLCLCGGRQLFQSLGMTGLLLLVSGGILYTVGAWIYSRKWGRYSHVLWHLFVLAGATSMFFSLYLYI</sequence>
<evidence type="ECO:0000256" key="5">
    <source>
        <dbReference type="ARBA" id="ARBA00022989"/>
    </source>
</evidence>
<dbReference type="RefSeq" id="WP_009550717.1">
    <property type="nucleotide sequence ID" value="NZ_CANCVW010000019.1"/>
</dbReference>
<dbReference type="AlphaFoldDB" id="A0A7H9EKR1"/>
<comment type="similarity">
    <text evidence="2">Belongs to the UPF0073 (Hly-III) family.</text>
</comment>
<evidence type="ECO:0000256" key="3">
    <source>
        <dbReference type="ARBA" id="ARBA00022475"/>
    </source>
</evidence>
<feature type="transmembrane region" description="Helical" evidence="8">
    <location>
        <begin position="107"/>
        <end position="125"/>
    </location>
</feature>
<dbReference type="InterPro" id="IPR005744">
    <property type="entry name" value="Hy-lIII"/>
</dbReference>
<dbReference type="Pfam" id="PF03006">
    <property type="entry name" value="HlyIII"/>
    <property type="match status" value="1"/>
</dbReference>
<keyword evidence="6 8" id="KW-0472">Membrane</keyword>
<dbReference type="GO" id="GO:0005886">
    <property type="term" value="C:plasma membrane"/>
    <property type="evidence" value="ECO:0007669"/>
    <property type="project" value="UniProtKB-SubCell"/>
</dbReference>
<feature type="transmembrane region" description="Helical" evidence="8">
    <location>
        <begin position="48"/>
        <end position="71"/>
    </location>
</feature>
<evidence type="ECO:0000256" key="7">
    <source>
        <dbReference type="PIRSR" id="PIRSR604254-1"/>
    </source>
</evidence>
<reference evidence="9 10" key="1">
    <citation type="submission" date="2020-01" db="EMBL/GenBank/DDBJ databases">
        <title>Complete and circular genome sequences of six lactobacillus isolates from horses.</title>
        <authorList>
            <person name="Hassan H.M."/>
        </authorList>
    </citation>
    <scope>NUCLEOTIDE SEQUENCE [LARGE SCALE GENOMIC DNA]</scope>
    <source>
        <strain evidence="9 10">1A</strain>
    </source>
</reference>
<feature type="binding site" evidence="7">
    <location>
        <position position="192"/>
    </location>
    <ligand>
        <name>Zn(2+)</name>
        <dbReference type="ChEBI" id="CHEBI:29105"/>
    </ligand>
</feature>
<feature type="transmembrane region" description="Helical" evidence="8">
    <location>
        <begin position="83"/>
        <end position="101"/>
    </location>
</feature>
<keyword evidence="5 8" id="KW-1133">Transmembrane helix</keyword>
<dbReference type="GO" id="GO:0046872">
    <property type="term" value="F:metal ion binding"/>
    <property type="evidence" value="ECO:0007669"/>
    <property type="project" value="UniProtKB-KW"/>
</dbReference>
<dbReference type="PANTHER" id="PTHR20855">
    <property type="entry name" value="ADIPOR/PROGESTIN RECEPTOR-RELATED"/>
    <property type="match status" value="1"/>
</dbReference>
<dbReference type="EMBL" id="CP047418">
    <property type="protein sequence ID" value="QLL78310.1"/>
    <property type="molecule type" value="Genomic_DNA"/>
</dbReference>
<accession>A0A7H9EKR1</accession>
<evidence type="ECO:0000256" key="2">
    <source>
        <dbReference type="ARBA" id="ARBA00008488"/>
    </source>
</evidence>
<evidence type="ECO:0000256" key="6">
    <source>
        <dbReference type="ARBA" id="ARBA00023136"/>
    </source>
</evidence>
<dbReference type="InterPro" id="IPR004254">
    <property type="entry name" value="AdipoR/HlyIII-related"/>
</dbReference>
<name>A0A7H9EKR1_9LACO</name>
<evidence type="ECO:0000313" key="9">
    <source>
        <dbReference type="EMBL" id="QLL78310.1"/>
    </source>
</evidence>
<organism evidence="9 10">
    <name type="scientific">Ligilactobacillus saerimneri</name>
    <dbReference type="NCBI Taxonomy" id="228229"/>
    <lineage>
        <taxon>Bacteria</taxon>
        <taxon>Bacillati</taxon>
        <taxon>Bacillota</taxon>
        <taxon>Bacilli</taxon>
        <taxon>Lactobacillales</taxon>
        <taxon>Lactobacillaceae</taxon>
        <taxon>Ligilactobacillus</taxon>
    </lineage>
</organism>
<dbReference type="PANTHER" id="PTHR20855:SF3">
    <property type="entry name" value="LD03007P"/>
    <property type="match status" value="1"/>
</dbReference>
<keyword evidence="7" id="KW-0479">Metal-binding</keyword>
<feature type="transmembrane region" description="Helical" evidence="8">
    <location>
        <begin position="160"/>
        <end position="179"/>
    </location>
</feature>
<keyword evidence="3" id="KW-1003">Cell membrane</keyword>
<keyword evidence="4 8" id="KW-0812">Transmembrane</keyword>
<dbReference type="GO" id="GO:0140911">
    <property type="term" value="F:pore-forming activity"/>
    <property type="evidence" value="ECO:0007669"/>
    <property type="project" value="InterPro"/>
</dbReference>
<proteinExistence type="inferred from homology"/>
<feature type="transmembrane region" description="Helical" evidence="8">
    <location>
        <begin position="137"/>
        <end position="154"/>
    </location>
</feature>
<comment type="subcellular location">
    <subcellularLocation>
        <location evidence="1">Cell membrane</location>
        <topology evidence="1">Multi-pass membrane protein</topology>
    </subcellularLocation>
</comment>
<feature type="binding site" evidence="7">
    <location>
        <position position="188"/>
    </location>
    <ligand>
        <name>Zn(2+)</name>
        <dbReference type="ChEBI" id="CHEBI:29105"/>
    </ligand>
</feature>
<feature type="transmembrane region" description="Helical" evidence="8">
    <location>
        <begin position="12"/>
        <end position="32"/>
    </location>
</feature>
<feature type="binding site" evidence="7">
    <location>
        <position position="66"/>
    </location>
    <ligand>
        <name>Zn(2+)</name>
        <dbReference type="ChEBI" id="CHEBI:29105"/>
    </ligand>
</feature>
<gene>
    <name evidence="9" type="ORF">GTO87_06735</name>
</gene>
<dbReference type="NCBIfam" id="TIGR01065">
    <property type="entry name" value="hlyIII"/>
    <property type="match status" value="1"/>
</dbReference>
<keyword evidence="7" id="KW-0862">Zinc</keyword>
<evidence type="ECO:0000256" key="8">
    <source>
        <dbReference type="SAM" id="Phobius"/>
    </source>
</evidence>
<protein>
    <submittedName>
        <fullName evidence="9">Hemolysin III family protein</fullName>
    </submittedName>
</protein>
<feature type="transmembrane region" description="Helical" evidence="8">
    <location>
        <begin position="191"/>
        <end position="209"/>
    </location>
</feature>
<evidence type="ECO:0000256" key="4">
    <source>
        <dbReference type="ARBA" id="ARBA00022692"/>
    </source>
</evidence>
<evidence type="ECO:0000313" key="10">
    <source>
        <dbReference type="Proteomes" id="UP000510886"/>
    </source>
</evidence>
<dbReference type="Proteomes" id="UP000510886">
    <property type="component" value="Chromosome"/>
</dbReference>